<dbReference type="InterPro" id="IPR013520">
    <property type="entry name" value="Ribonucl_H"/>
</dbReference>
<dbReference type="Gene3D" id="3.30.420.10">
    <property type="entry name" value="Ribonuclease H-like superfamily/Ribonuclease H"/>
    <property type="match status" value="1"/>
</dbReference>
<keyword evidence="1" id="KW-0540">Nuclease</keyword>
<evidence type="ECO:0000259" key="5">
    <source>
        <dbReference type="PROSITE" id="PS50172"/>
    </source>
</evidence>
<evidence type="ECO:0000256" key="1">
    <source>
        <dbReference type="ARBA" id="ARBA00022722"/>
    </source>
</evidence>
<organism evidence="6 7">
    <name type="scientific">Mangrovactinospora gilvigrisea</name>
    <dbReference type="NCBI Taxonomy" id="1428644"/>
    <lineage>
        <taxon>Bacteria</taxon>
        <taxon>Bacillati</taxon>
        <taxon>Actinomycetota</taxon>
        <taxon>Actinomycetes</taxon>
        <taxon>Kitasatosporales</taxon>
        <taxon>Streptomycetaceae</taxon>
        <taxon>Mangrovactinospora</taxon>
    </lineage>
</organism>
<dbReference type="NCBIfam" id="NF004719">
    <property type="entry name" value="PRK06063.1"/>
    <property type="match status" value="1"/>
</dbReference>
<dbReference type="AlphaFoldDB" id="A0A1J7CBV1"/>
<evidence type="ECO:0000256" key="4">
    <source>
        <dbReference type="SAM" id="MobiDB-lite"/>
    </source>
</evidence>
<dbReference type="GO" id="GO:0008408">
    <property type="term" value="F:3'-5' exonuclease activity"/>
    <property type="evidence" value="ECO:0007669"/>
    <property type="project" value="TreeGrafter"/>
</dbReference>
<dbReference type="SMART" id="SM00292">
    <property type="entry name" value="BRCT"/>
    <property type="match status" value="1"/>
</dbReference>
<dbReference type="GO" id="GO:0005829">
    <property type="term" value="C:cytosol"/>
    <property type="evidence" value="ECO:0007669"/>
    <property type="project" value="TreeGrafter"/>
</dbReference>
<keyword evidence="7" id="KW-1185">Reference proteome</keyword>
<sequence length="337" mass="36855">MHTSITGQPPGAGARPEWPAHYPAGYAVVDVETTGLSRTDRIVSAAVYRLDGHGEVVDHWYSPVNPLRDPGPVWIHGLTSELLADAPTFPEVAEELTARLAGRVLVAHNARFDWTMLAREFARCGGEAAVEERLCTIVLSKELALPLRDHKLPTLAAHFGVRPRHAHHALDDARVLAEVFRPSLRMAADAGLELPLQRCRPMADPTPYENEAPASLPPSPTGPNGATAFRQWRPRRTRAACPYANPGAWQPESRLVQGMRIAFTGDTAIDREVLEDRAERAGLKVATSVSGRTSLLVTNDRADRTTKARRARELSTPVVDEPTFLKLLEDVAPGRPA</sequence>
<comment type="caution">
    <text evidence="6">The sequence shown here is derived from an EMBL/GenBank/DDBJ whole genome shotgun (WGS) entry which is preliminary data.</text>
</comment>
<accession>A0A1J7CBV1</accession>
<dbReference type="NCBIfam" id="TIGR00573">
    <property type="entry name" value="dnaq"/>
    <property type="match status" value="1"/>
</dbReference>
<evidence type="ECO:0000313" key="6">
    <source>
        <dbReference type="EMBL" id="OIV38984.1"/>
    </source>
</evidence>
<dbReference type="CDD" id="cd06127">
    <property type="entry name" value="DEDDh"/>
    <property type="match status" value="1"/>
</dbReference>
<dbReference type="Pfam" id="PF00929">
    <property type="entry name" value="RNase_T"/>
    <property type="match status" value="1"/>
</dbReference>
<dbReference type="InterPro" id="IPR001357">
    <property type="entry name" value="BRCT_dom"/>
</dbReference>
<dbReference type="GO" id="GO:0003887">
    <property type="term" value="F:DNA-directed DNA polymerase activity"/>
    <property type="evidence" value="ECO:0007669"/>
    <property type="project" value="InterPro"/>
</dbReference>
<dbReference type="PANTHER" id="PTHR30231">
    <property type="entry name" value="DNA POLYMERASE III SUBUNIT EPSILON"/>
    <property type="match status" value="1"/>
</dbReference>
<dbReference type="InterPro" id="IPR012337">
    <property type="entry name" value="RNaseH-like_sf"/>
</dbReference>
<protein>
    <submittedName>
        <fullName evidence="6">DNA polymerase III subunit epsilon</fullName>
    </submittedName>
</protein>
<dbReference type="STRING" id="1428644.BIV57_02945"/>
<dbReference type="RefSeq" id="WP_071655097.1">
    <property type="nucleotide sequence ID" value="NZ_MLCF01000009.1"/>
</dbReference>
<gene>
    <name evidence="6" type="ORF">BIV57_02945</name>
</gene>
<evidence type="ECO:0000256" key="2">
    <source>
        <dbReference type="ARBA" id="ARBA00022801"/>
    </source>
</evidence>
<dbReference type="InterPro" id="IPR036420">
    <property type="entry name" value="BRCT_dom_sf"/>
</dbReference>
<name>A0A1J7CBV1_9ACTN</name>
<dbReference type="Pfam" id="PF00533">
    <property type="entry name" value="BRCT"/>
    <property type="match status" value="1"/>
</dbReference>
<dbReference type="Proteomes" id="UP000243342">
    <property type="component" value="Unassembled WGS sequence"/>
</dbReference>
<proteinExistence type="predicted"/>
<evidence type="ECO:0000313" key="7">
    <source>
        <dbReference type="Proteomes" id="UP000243342"/>
    </source>
</evidence>
<dbReference type="Gene3D" id="3.40.50.10190">
    <property type="entry name" value="BRCT domain"/>
    <property type="match status" value="1"/>
</dbReference>
<dbReference type="PROSITE" id="PS50172">
    <property type="entry name" value="BRCT"/>
    <property type="match status" value="1"/>
</dbReference>
<dbReference type="GO" id="GO:0006260">
    <property type="term" value="P:DNA replication"/>
    <property type="evidence" value="ECO:0007669"/>
    <property type="project" value="InterPro"/>
</dbReference>
<evidence type="ECO:0000256" key="3">
    <source>
        <dbReference type="ARBA" id="ARBA00022839"/>
    </source>
</evidence>
<feature type="region of interest" description="Disordered" evidence="4">
    <location>
        <begin position="203"/>
        <end position="225"/>
    </location>
</feature>
<dbReference type="SUPFAM" id="SSF53098">
    <property type="entry name" value="Ribonuclease H-like"/>
    <property type="match status" value="1"/>
</dbReference>
<dbReference type="CDD" id="cd17748">
    <property type="entry name" value="BRCT_DNA_ligase_like"/>
    <property type="match status" value="1"/>
</dbReference>
<dbReference type="FunFam" id="3.30.420.10:FF:000045">
    <property type="entry name" value="3'-5' exonuclease DinG"/>
    <property type="match status" value="1"/>
</dbReference>
<dbReference type="GO" id="GO:0003677">
    <property type="term" value="F:DNA binding"/>
    <property type="evidence" value="ECO:0007669"/>
    <property type="project" value="InterPro"/>
</dbReference>
<keyword evidence="2" id="KW-0378">Hydrolase</keyword>
<dbReference type="OrthoDB" id="190275at2"/>
<feature type="domain" description="BRCT" evidence="5">
    <location>
        <begin position="251"/>
        <end position="329"/>
    </location>
</feature>
<dbReference type="InterPro" id="IPR006054">
    <property type="entry name" value="DnaQ"/>
</dbReference>
<dbReference type="EMBL" id="MLCF01000009">
    <property type="protein sequence ID" value="OIV38984.1"/>
    <property type="molecule type" value="Genomic_DNA"/>
</dbReference>
<dbReference type="SUPFAM" id="SSF52113">
    <property type="entry name" value="BRCT domain"/>
    <property type="match status" value="1"/>
</dbReference>
<dbReference type="PANTHER" id="PTHR30231:SF4">
    <property type="entry name" value="PROTEIN NEN2"/>
    <property type="match status" value="1"/>
</dbReference>
<dbReference type="SMART" id="SM00479">
    <property type="entry name" value="EXOIII"/>
    <property type="match status" value="1"/>
</dbReference>
<dbReference type="InterPro" id="IPR036397">
    <property type="entry name" value="RNaseH_sf"/>
</dbReference>
<reference evidence="6 7" key="1">
    <citation type="submission" date="2016-10" db="EMBL/GenBank/DDBJ databases">
        <title>Genome sequence of Streptomyces gilvigriseus MUSC 26.</title>
        <authorList>
            <person name="Lee L.-H."/>
            <person name="Ser H.-L."/>
        </authorList>
    </citation>
    <scope>NUCLEOTIDE SEQUENCE [LARGE SCALE GENOMIC DNA]</scope>
    <source>
        <strain evidence="6 7">MUSC 26</strain>
    </source>
</reference>
<keyword evidence="3" id="KW-0269">Exonuclease</keyword>